<dbReference type="Pfam" id="PF02984">
    <property type="entry name" value="Cyclin_C"/>
    <property type="match status" value="1"/>
</dbReference>
<evidence type="ECO:0000259" key="7">
    <source>
        <dbReference type="SMART" id="SM00385"/>
    </source>
</evidence>
<evidence type="ECO:0000256" key="5">
    <source>
        <dbReference type="RuleBase" id="RU000383"/>
    </source>
</evidence>
<accession>A0A7J6W097</accession>
<evidence type="ECO:0000256" key="1">
    <source>
        <dbReference type="ARBA" id="ARBA00009065"/>
    </source>
</evidence>
<gene>
    <name evidence="9" type="ORF">FRX31_019843</name>
</gene>
<dbReference type="PANTHER" id="PTHR10177">
    <property type="entry name" value="CYCLINS"/>
    <property type="match status" value="1"/>
</dbReference>
<dbReference type="SMART" id="SM01332">
    <property type="entry name" value="Cyclin_C"/>
    <property type="match status" value="1"/>
</dbReference>
<dbReference type="CDD" id="cd20543">
    <property type="entry name" value="CYCLIN_AtCycD-like_rpt1"/>
    <property type="match status" value="1"/>
</dbReference>
<keyword evidence="4" id="KW-0131">Cell cycle</keyword>
<evidence type="ECO:0000256" key="2">
    <source>
        <dbReference type="ARBA" id="ARBA00022618"/>
    </source>
</evidence>
<keyword evidence="2" id="KW-0132">Cell division</keyword>
<feature type="compositionally biased region" description="Low complexity" evidence="6">
    <location>
        <begin position="292"/>
        <end position="310"/>
    </location>
</feature>
<feature type="domain" description="Cyclin C-terminal" evidence="8">
    <location>
        <begin position="180"/>
        <end position="309"/>
    </location>
</feature>
<dbReference type="OrthoDB" id="5590282at2759"/>
<dbReference type="GO" id="GO:0051301">
    <property type="term" value="P:cell division"/>
    <property type="evidence" value="ECO:0007669"/>
    <property type="project" value="UniProtKB-KW"/>
</dbReference>
<dbReference type="EMBL" id="JABWDY010023978">
    <property type="protein sequence ID" value="KAF5190571.1"/>
    <property type="molecule type" value="Genomic_DNA"/>
</dbReference>
<dbReference type="AlphaFoldDB" id="A0A7J6W097"/>
<evidence type="ECO:0000259" key="8">
    <source>
        <dbReference type="SMART" id="SM01332"/>
    </source>
</evidence>
<dbReference type="SUPFAM" id="SSF47954">
    <property type="entry name" value="Cyclin-like"/>
    <property type="match status" value="2"/>
</dbReference>
<dbReference type="Gene3D" id="1.10.472.10">
    <property type="entry name" value="Cyclin-like"/>
    <property type="match status" value="2"/>
</dbReference>
<dbReference type="InterPro" id="IPR039361">
    <property type="entry name" value="Cyclin"/>
</dbReference>
<organism evidence="9 10">
    <name type="scientific">Thalictrum thalictroides</name>
    <name type="common">Rue-anemone</name>
    <name type="synonym">Anemone thalictroides</name>
    <dbReference type="NCBI Taxonomy" id="46969"/>
    <lineage>
        <taxon>Eukaryota</taxon>
        <taxon>Viridiplantae</taxon>
        <taxon>Streptophyta</taxon>
        <taxon>Embryophyta</taxon>
        <taxon>Tracheophyta</taxon>
        <taxon>Spermatophyta</taxon>
        <taxon>Magnoliopsida</taxon>
        <taxon>Ranunculales</taxon>
        <taxon>Ranunculaceae</taxon>
        <taxon>Thalictroideae</taxon>
        <taxon>Thalictrum</taxon>
    </lineage>
</organism>
<evidence type="ECO:0000313" key="9">
    <source>
        <dbReference type="EMBL" id="KAF5190571.1"/>
    </source>
</evidence>
<dbReference type="InterPro" id="IPR006671">
    <property type="entry name" value="Cyclin_N"/>
</dbReference>
<dbReference type="Proteomes" id="UP000554482">
    <property type="component" value="Unassembled WGS sequence"/>
</dbReference>
<reference evidence="9 10" key="1">
    <citation type="submission" date="2020-06" db="EMBL/GenBank/DDBJ databases">
        <title>Transcriptomic and genomic resources for Thalictrum thalictroides and T. hernandezii: Facilitating candidate gene discovery in an emerging model plant lineage.</title>
        <authorList>
            <person name="Arias T."/>
            <person name="Riano-Pachon D.M."/>
            <person name="Di Stilio V.S."/>
        </authorList>
    </citation>
    <scope>NUCLEOTIDE SEQUENCE [LARGE SCALE GENOMIC DNA]</scope>
    <source>
        <strain evidence="10">cv. WT478/WT964</strain>
        <tissue evidence="9">Leaves</tissue>
    </source>
</reference>
<dbReference type="InterPro" id="IPR004367">
    <property type="entry name" value="Cyclin_C-dom"/>
</dbReference>
<sequence length="329" mass="37060">MSLASCSDWFSDLLCCEDAGILTTELPEEYSSSKTELPDDIEDSINGFIDDERDYMPALDYPEMFRSQSIDVSARTESIAWILKVQEFYRFQPLTAYLSVNYMDRFLSSRCLPNLPKSNGWLLQLISVACLSLAAKMEEPLVPSLIDIQVEGAKVIFEPRTIRRMELLVLNALDWRLRSITPFNFIDFLANKVDSSGTFTRFFISRATEIIFVTTRDIRFLNYCPSSIAAAAIICAANEYPNLCLNNPGIAATWCTGLSKEKIVGCFKLMEEVVVDNCPRTPPKEVPQLRETSSTTSDLSSSSSMSSSSSNKRRKLNSLLWVDDDEDKS</sequence>
<evidence type="ECO:0000256" key="6">
    <source>
        <dbReference type="SAM" id="MobiDB-lite"/>
    </source>
</evidence>
<comment type="similarity">
    <text evidence="1">Belongs to the cyclin family. Cyclin D subfamily.</text>
</comment>
<protein>
    <submittedName>
        <fullName evidence="9">Cyclin-d1-1</fullName>
    </submittedName>
</protein>
<dbReference type="SMART" id="SM00385">
    <property type="entry name" value="CYCLIN"/>
    <property type="match status" value="1"/>
</dbReference>
<dbReference type="InterPro" id="IPR036915">
    <property type="entry name" value="Cyclin-like_sf"/>
</dbReference>
<comment type="caution">
    <text evidence="9">The sequence shown here is derived from an EMBL/GenBank/DDBJ whole genome shotgun (WGS) entry which is preliminary data.</text>
</comment>
<dbReference type="FunFam" id="1.10.472.10:FF:000034">
    <property type="entry name" value="D2/4-type cyclin"/>
    <property type="match status" value="1"/>
</dbReference>
<dbReference type="InterPro" id="IPR048258">
    <property type="entry name" value="Cyclins_cyclin-box"/>
</dbReference>
<name>A0A7J6W097_THATH</name>
<evidence type="ECO:0000256" key="3">
    <source>
        <dbReference type="ARBA" id="ARBA00023127"/>
    </source>
</evidence>
<evidence type="ECO:0000256" key="4">
    <source>
        <dbReference type="ARBA" id="ARBA00023306"/>
    </source>
</evidence>
<keyword evidence="10" id="KW-1185">Reference proteome</keyword>
<dbReference type="Pfam" id="PF00134">
    <property type="entry name" value="Cyclin_N"/>
    <property type="match status" value="1"/>
</dbReference>
<dbReference type="PROSITE" id="PS00292">
    <property type="entry name" value="CYCLINS"/>
    <property type="match status" value="1"/>
</dbReference>
<dbReference type="InterPro" id="IPR013763">
    <property type="entry name" value="Cyclin-like_dom"/>
</dbReference>
<proteinExistence type="inferred from homology"/>
<dbReference type="CDD" id="cd20544">
    <property type="entry name" value="CYCLIN_AtCycD-like_rpt2"/>
    <property type="match status" value="1"/>
</dbReference>
<evidence type="ECO:0000313" key="10">
    <source>
        <dbReference type="Proteomes" id="UP000554482"/>
    </source>
</evidence>
<keyword evidence="3 5" id="KW-0195">Cyclin</keyword>
<feature type="domain" description="Cyclin-like" evidence="7">
    <location>
        <begin position="80"/>
        <end position="171"/>
    </location>
</feature>
<feature type="region of interest" description="Disordered" evidence="6">
    <location>
        <begin position="280"/>
        <end position="313"/>
    </location>
</feature>